<feature type="non-terminal residue" evidence="2">
    <location>
        <position position="625"/>
    </location>
</feature>
<accession>A0A1S8WYK7</accession>
<evidence type="ECO:0000256" key="1">
    <source>
        <dbReference type="SAM" id="MobiDB-lite"/>
    </source>
</evidence>
<dbReference type="Proteomes" id="UP000243686">
    <property type="component" value="Unassembled WGS sequence"/>
</dbReference>
<gene>
    <name evidence="2" type="ORF">X801_04531</name>
</gene>
<sequence length="625" mass="69418">MHVDLEKLQTLKEWEKQITVHGPKWHHNVGRSKKHWSREFKDRRIASQLAKVYPFIYAACRLKIDPCDAVKHTEEPFAVYCVSPDPSGIHQSRIRRKLFFRFYALLLRSEHSSDSSIRDPKSAAFERAEEPAGADVCLPGVFAVSTPKPVRPSSTALGLEQEFSEPSKTANQGDRDVLHRSPSSITPSSQQSIPSNPSSSAWPSVSLPVASLISLACSSTPSSSASIDMISTILPTCTLVSSPISRPSLPNSQCSPEYYTPLEPPEPTDLDFLTAEPTQRSLVTSNWDATPIVHSSINGDAGSTLPNSQCSPEYYTPLESTEPTDLDVLPGEPTQQSLVTSNWDATPIVHPPVNGDAESTSGSTLVTQNNPVPICDTSVLQTEGGSIDTSSNTNSTNSPVTRIFRSLLDAGRFVRRFSTGRTPQLMEKPTGKTVDHSPSLQSTSSSEIASSIPDRPSRLFVSSRPPRLVNSILNRMRRSVQLRQKTRLTVFHQAKWAHTTTHRAVHTDLSPGRLERHALVSSPGWPQWTLLTSEESDEIITSVTPDQRNPSNLRIRSLPTHHLARTHHSPLIRGPRRKKRFEELQPLLLKVVNDITAIDEIKLPICSRSKLRELMDQFVYRRKYT</sequence>
<proteinExistence type="predicted"/>
<organism evidence="2 3">
    <name type="scientific">Opisthorchis viverrini</name>
    <name type="common">Southeast Asian liver fluke</name>
    <dbReference type="NCBI Taxonomy" id="6198"/>
    <lineage>
        <taxon>Eukaryota</taxon>
        <taxon>Metazoa</taxon>
        <taxon>Spiralia</taxon>
        <taxon>Lophotrochozoa</taxon>
        <taxon>Platyhelminthes</taxon>
        <taxon>Trematoda</taxon>
        <taxon>Digenea</taxon>
        <taxon>Opisthorchiida</taxon>
        <taxon>Opisthorchiata</taxon>
        <taxon>Opisthorchiidae</taxon>
        <taxon>Opisthorchis</taxon>
    </lineage>
</organism>
<dbReference type="EMBL" id="KV893179">
    <property type="protein sequence ID" value="OON19602.1"/>
    <property type="molecule type" value="Genomic_DNA"/>
</dbReference>
<feature type="compositionally biased region" description="Low complexity" evidence="1">
    <location>
        <begin position="181"/>
        <end position="200"/>
    </location>
</feature>
<protein>
    <submittedName>
        <fullName evidence="2">Uncharacterized protein</fullName>
    </submittedName>
</protein>
<reference evidence="2 3" key="1">
    <citation type="submission" date="2015-03" db="EMBL/GenBank/DDBJ databases">
        <title>Draft genome of the nematode, Opisthorchis viverrini.</title>
        <authorList>
            <person name="Mitreva M."/>
        </authorList>
    </citation>
    <scope>NUCLEOTIDE SEQUENCE [LARGE SCALE GENOMIC DNA]</scope>
    <source>
        <strain evidence="2">Khon Kaen</strain>
    </source>
</reference>
<feature type="compositionally biased region" description="Low complexity" evidence="1">
    <location>
        <begin position="439"/>
        <end position="451"/>
    </location>
</feature>
<dbReference type="AlphaFoldDB" id="A0A1S8WYK7"/>
<keyword evidence="3" id="KW-1185">Reference proteome</keyword>
<evidence type="ECO:0000313" key="3">
    <source>
        <dbReference type="Proteomes" id="UP000243686"/>
    </source>
</evidence>
<feature type="region of interest" description="Disordered" evidence="1">
    <location>
        <begin position="148"/>
        <end position="200"/>
    </location>
</feature>
<evidence type="ECO:0000313" key="2">
    <source>
        <dbReference type="EMBL" id="OON19602.1"/>
    </source>
</evidence>
<feature type="region of interest" description="Disordered" evidence="1">
    <location>
        <begin position="421"/>
        <end position="459"/>
    </location>
</feature>
<name>A0A1S8WYK7_OPIVI</name>